<dbReference type="InterPro" id="IPR055380">
    <property type="entry name" value="BBS2_hp_dom"/>
</dbReference>
<gene>
    <name evidence="14" type="ORF">DGYR_LOCUS233</name>
</gene>
<dbReference type="Proteomes" id="UP000549394">
    <property type="component" value="Unassembled WGS sequence"/>
</dbReference>
<evidence type="ECO:0000256" key="2">
    <source>
        <dbReference type="ARBA" id="ARBA00004245"/>
    </source>
</evidence>
<feature type="domain" description="BBS2 platform" evidence="12">
    <location>
        <begin position="520"/>
        <end position="611"/>
    </location>
</feature>
<evidence type="ECO:0000256" key="6">
    <source>
        <dbReference type="ARBA" id="ARBA00023273"/>
    </source>
</evidence>
<protein>
    <recommendedName>
        <fullName evidence="7">Bardet-Biedl syndrome 2 protein homolog</fullName>
    </recommendedName>
</protein>
<organism evidence="14 15">
    <name type="scientific">Dimorphilus gyrociliatus</name>
    <dbReference type="NCBI Taxonomy" id="2664684"/>
    <lineage>
        <taxon>Eukaryota</taxon>
        <taxon>Metazoa</taxon>
        <taxon>Spiralia</taxon>
        <taxon>Lophotrochozoa</taxon>
        <taxon>Annelida</taxon>
        <taxon>Polychaeta</taxon>
        <taxon>Polychaeta incertae sedis</taxon>
        <taxon>Dinophilidae</taxon>
        <taxon>Dimorphilus</taxon>
    </lineage>
</organism>
<evidence type="ECO:0000259" key="9">
    <source>
        <dbReference type="Pfam" id="PF14781"/>
    </source>
</evidence>
<evidence type="ECO:0000259" key="11">
    <source>
        <dbReference type="Pfam" id="PF14783"/>
    </source>
</evidence>
<evidence type="ECO:0000313" key="14">
    <source>
        <dbReference type="EMBL" id="CAD5110876.1"/>
    </source>
</evidence>
<evidence type="ECO:0000259" key="12">
    <source>
        <dbReference type="Pfam" id="PF23350"/>
    </source>
</evidence>
<dbReference type="GO" id="GO:0031514">
    <property type="term" value="C:motile cilium"/>
    <property type="evidence" value="ECO:0007669"/>
    <property type="project" value="TreeGrafter"/>
</dbReference>
<evidence type="ECO:0000256" key="8">
    <source>
        <dbReference type="SAM" id="Coils"/>
    </source>
</evidence>
<evidence type="ECO:0000313" key="15">
    <source>
        <dbReference type="Proteomes" id="UP000549394"/>
    </source>
</evidence>
<proteinExistence type="predicted"/>
<sequence length="723" mass="79943">MKINPRMVSLGYFDGKHPSLACATTGGKVFIHSPHAPQEIYGGRLEGKGNSSISLLNINQSISAVISGSFNEEDRSSGDTLFIGTPTNFLAYNVHSNTDLFYKETADGSNALVIGKLGGLEKTMVIAGGNCSLQGFDKDGEEGFWTVTGDNVRSLELVDFNNDNQNELIVGSEDFDIRVFQEDAILAELSETDVILDLCRMSDNKFGYSLNNGTVGVYDKNTRLWRIKVSKVLYIITLPLTFNYFFQKSKNHPTSLHSFDLNGDGVDELITGWSNGKFDVRTDKAGEVIYKDNMKTAVAGIVHGNYKMDGNECLIIASTEGELKGFNQISPENASRGIAVDGITSATPGGGGGFGGSKSLQDTNTEQEALRELTQRKQNLLLELRNYEENLKASKMIRPSGLGELDQKEMGIIPADTTIQTSLTISAGTTHVGPHVNLIISTSNETIVRSAIIFAEGIFENECHVSHPPKQKIGQEMSISLFPNKDFPIDLHLKVFVGYKSSTQFHVFELSRQLPKFSMYALITKTDLPEPAGHVTFKIHERINRIVLWINQNFLLSEDFKCDGPDLNINFQALRTLGAVSFTMTGRGEVTIRTNDMDVAADLIQTLCTFLNIEDLQVTADFPEEMEKLGNILSKVDEFHAAGQKLTAEMADHSNIIKNLIVRAEDARLLGDIKSMRKNYMDLFNFNKDLINGYKVRSTNHTELLNCLKQLNQIIQKAGKLRG</sequence>
<evidence type="ECO:0000259" key="13">
    <source>
        <dbReference type="Pfam" id="PF23353"/>
    </source>
</evidence>
<dbReference type="InterPro" id="IPR029430">
    <property type="entry name" value="BBS2_N"/>
</dbReference>
<dbReference type="PIRSF" id="PIRSF013684">
    <property type="entry name" value="BBS2"/>
    <property type="match status" value="1"/>
</dbReference>
<dbReference type="Pfam" id="PF23350">
    <property type="entry name" value="BBS2_pf"/>
    <property type="match status" value="1"/>
</dbReference>
<keyword evidence="4 7" id="KW-0969">Cilium</keyword>
<dbReference type="GO" id="GO:0036064">
    <property type="term" value="C:ciliary basal body"/>
    <property type="evidence" value="ECO:0007669"/>
    <property type="project" value="TreeGrafter"/>
</dbReference>
<keyword evidence="15" id="KW-1185">Reference proteome</keyword>
<dbReference type="PANTHER" id="PTHR32465">
    <property type="entry name" value="BARDET-BIEDL SYNDROME 2 PROTEIN"/>
    <property type="match status" value="1"/>
</dbReference>
<feature type="domain" description="Ciliary BBSome complex subunit 2 middle region" evidence="11">
    <location>
        <begin position="154"/>
        <end position="232"/>
    </location>
</feature>
<dbReference type="Pfam" id="PF14783">
    <property type="entry name" value="BBS2_Mid"/>
    <property type="match status" value="2"/>
</dbReference>
<evidence type="ECO:0000259" key="10">
    <source>
        <dbReference type="Pfam" id="PF14782"/>
    </source>
</evidence>
<evidence type="ECO:0000256" key="1">
    <source>
        <dbReference type="ARBA" id="ARBA00004138"/>
    </source>
</evidence>
<comment type="subcellular location">
    <subcellularLocation>
        <location evidence="1">Cell projection</location>
        <location evidence="1">Cilium</location>
    </subcellularLocation>
    <subcellularLocation>
        <location evidence="2">Cytoplasm</location>
        <location evidence="2">Cytoskeleton</location>
    </subcellularLocation>
</comment>
<dbReference type="GO" id="GO:1905515">
    <property type="term" value="P:non-motile cilium assembly"/>
    <property type="evidence" value="ECO:0007669"/>
    <property type="project" value="InterPro"/>
</dbReference>
<feature type="domain" description="Ciliary BBSome complex subunit 2 N-terminal" evidence="9">
    <location>
        <begin position="10"/>
        <end position="115"/>
    </location>
</feature>
<dbReference type="InterPro" id="IPR016616">
    <property type="entry name" value="Bardet-Biedl_syndrome_2_prot"/>
</dbReference>
<dbReference type="SUPFAM" id="SSF50978">
    <property type="entry name" value="WD40 repeat-like"/>
    <property type="match status" value="1"/>
</dbReference>
<dbReference type="GO" id="GO:0043005">
    <property type="term" value="C:neuron projection"/>
    <property type="evidence" value="ECO:0007669"/>
    <property type="project" value="TreeGrafter"/>
</dbReference>
<dbReference type="Pfam" id="PF14782">
    <property type="entry name" value="BBS2_GAE"/>
    <property type="match status" value="1"/>
</dbReference>
<feature type="domain" description="BBS2 hairpin" evidence="13">
    <location>
        <begin position="623"/>
        <end position="720"/>
    </location>
</feature>
<dbReference type="AlphaFoldDB" id="A0A7I8V8D6"/>
<dbReference type="Pfam" id="PF23353">
    <property type="entry name" value="BBS2_hp"/>
    <property type="match status" value="1"/>
</dbReference>
<keyword evidence="8" id="KW-0175">Coiled coil</keyword>
<keyword evidence="3 7" id="KW-0963">Cytoplasm</keyword>
<dbReference type="EMBL" id="CAJFCJ010000001">
    <property type="protein sequence ID" value="CAD5110876.1"/>
    <property type="molecule type" value="Genomic_DNA"/>
</dbReference>
<feature type="domain" description="BBS2 GAE" evidence="10">
    <location>
        <begin position="434"/>
        <end position="517"/>
    </location>
</feature>
<reference evidence="14 15" key="1">
    <citation type="submission" date="2020-08" db="EMBL/GenBank/DDBJ databases">
        <authorList>
            <person name="Hejnol A."/>
        </authorList>
    </citation>
    <scope>NUCLEOTIDE SEQUENCE [LARGE SCALE GENOMIC DNA]</scope>
</reference>
<feature type="domain" description="Ciliary BBSome complex subunit 2 middle region" evidence="11">
    <location>
        <begin position="247"/>
        <end position="281"/>
    </location>
</feature>
<dbReference type="Pfam" id="PF14781">
    <property type="entry name" value="BBS2_N"/>
    <property type="match status" value="1"/>
</dbReference>
<dbReference type="GO" id="GO:0016020">
    <property type="term" value="C:membrane"/>
    <property type="evidence" value="ECO:0007669"/>
    <property type="project" value="TreeGrafter"/>
</dbReference>
<evidence type="ECO:0000256" key="3">
    <source>
        <dbReference type="ARBA" id="ARBA00022490"/>
    </source>
</evidence>
<comment type="caution">
    <text evidence="14">The sequence shown here is derived from an EMBL/GenBank/DDBJ whole genome shotgun (WGS) entry which is preliminary data.</text>
</comment>
<dbReference type="PANTHER" id="PTHR32465:SF0">
    <property type="entry name" value="BARDET-BIEDL SYNDROME 2 PROTEIN"/>
    <property type="match status" value="1"/>
</dbReference>
<dbReference type="InterPro" id="IPR029429">
    <property type="entry name" value="BBS2_Mid"/>
</dbReference>
<evidence type="ECO:0000256" key="4">
    <source>
        <dbReference type="ARBA" id="ARBA00023069"/>
    </source>
</evidence>
<dbReference type="InterPro" id="IPR055379">
    <property type="entry name" value="BBS2_pf_dom"/>
</dbReference>
<dbReference type="InterPro" id="IPR029333">
    <property type="entry name" value="BBS2_GAE_dom"/>
</dbReference>
<dbReference type="GO" id="GO:0034464">
    <property type="term" value="C:BBSome"/>
    <property type="evidence" value="ECO:0007669"/>
    <property type="project" value="UniProtKB-UniRule"/>
</dbReference>
<dbReference type="InterPro" id="IPR036322">
    <property type="entry name" value="WD40_repeat_dom_sf"/>
</dbReference>
<evidence type="ECO:0000256" key="5">
    <source>
        <dbReference type="ARBA" id="ARBA00023212"/>
    </source>
</evidence>
<dbReference type="OrthoDB" id="2120021at2759"/>
<keyword evidence="5 7" id="KW-0206">Cytoskeleton</keyword>
<evidence type="ECO:0000256" key="7">
    <source>
        <dbReference type="PIRNR" id="PIRNR013684"/>
    </source>
</evidence>
<feature type="coiled-coil region" evidence="8">
    <location>
        <begin position="363"/>
        <end position="397"/>
    </location>
</feature>
<name>A0A7I8V8D6_9ANNE</name>
<accession>A0A7I8V8D6</accession>
<keyword evidence="6 7" id="KW-0966">Cell projection</keyword>